<evidence type="ECO:0000313" key="2">
    <source>
        <dbReference type="EMBL" id="SVA17712.1"/>
    </source>
</evidence>
<protein>
    <submittedName>
        <fullName evidence="2">Uncharacterized protein</fullName>
    </submittedName>
</protein>
<dbReference type="AlphaFoldDB" id="A0A381TNQ4"/>
<gene>
    <name evidence="2" type="ORF">METZ01_LOCUS70566</name>
</gene>
<sequence>MERRQTAVHQEAGHPTQQYGTNHERRQEQCQRHVGAGAPGEEQCDPDLKSPVGGSNIGETARVRRYSSRRCQCGRRHEIEHAKEPNDCRDDPNERSFHHALP</sequence>
<feature type="region of interest" description="Disordered" evidence="1">
    <location>
        <begin position="81"/>
        <end position="102"/>
    </location>
</feature>
<dbReference type="EMBL" id="UINC01004906">
    <property type="protein sequence ID" value="SVA17712.1"/>
    <property type="molecule type" value="Genomic_DNA"/>
</dbReference>
<feature type="region of interest" description="Disordered" evidence="1">
    <location>
        <begin position="1"/>
        <end position="59"/>
    </location>
</feature>
<accession>A0A381TNQ4</accession>
<name>A0A381TNQ4_9ZZZZ</name>
<organism evidence="2">
    <name type="scientific">marine metagenome</name>
    <dbReference type="NCBI Taxonomy" id="408172"/>
    <lineage>
        <taxon>unclassified sequences</taxon>
        <taxon>metagenomes</taxon>
        <taxon>ecological metagenomes</taxon>
    </lineage>
</organism>
<reference evidence="2" key="1">
    <citation type="submission" date="2018-05" db="EMBL/GenBank/DDBJ databases">
        <authorList>
            <person name="Lanie J.A."/>
            <person name="Ng W.-L."/>
            <person name="Kazmierczak K.M."/>
            <person name="Andrzejewski T.M."/>
            <person name="Davidsen T.M."/>
            <person name="Wayne K.J."/>
            <person name="Tettelin H."/>
            <person name="Glass J.I."/>
            <person name="Rusch D."/>
            <person name="Podicherti R."/>
            <person name="Tsui H.-C.T."/>
            <person name="Winkler M.E."/>
        </authorList>
    </citation>
    <scope>NUCLEOTIDE SEQUENCE</scope>
</reference>
<proteinExistence type="predicted"/>
<feature type="compositionally biased region" description="Basic and acidic residues" evidence="1">
    <location>
        <begin position="22"/>
        <end position="31"/>
    </location>
</feature>
<evidence type="ECO:0000256" key="1">
    <source>
        <dbReference type="SAM" id="MobiDB-lite"/>
    </source>
</evidence>